<reference evidence="1 2" key="1">
    <citation type="submission" date="2023-10" db="EMBL/GenBank/DDBJ databases">
        <title>Draft genome sequence of Xylaria bambusicola isolate GMP-LS, the root and basal stem rot pathogen of sugarcane in Indonesia.</title>
        <authorList>
            <person name="Selvaraj P."/>
            <person name="Muralishankar V."/>
            <person name="Muruganantham S."/>
            <person name="Sp S."/>
            <person name="Haryani S."/>
            <person name="Lau K.J.X."/>
            <person name="Naqvi N.I."/>
        </authorList>
    </citation>
    <scope>NUCLEOTIDE SEQUENCE [LARGE SCALE GENOMIC DNA]</scope>
    <source>
        <strain evidence="1">GMP-LS</strain>
    </source>
</reference>
<accession>A0AAN7UJ81</accession>
<dbReference type="Proteomes" id="UP001305414">
    <property type="component" value="Unassembled WGS sequence"/>
</dbReference>
<evidence type="ECO:0000313" key="1">
    <source>
        <dbReference type="EMBL" id="KAK5627076.1"/>
    </source>
</evidence>
<dbReference type="EMBL" id="JAWHQM010000004">
    <property type="protein sequence ID" value="KAK5627076.1"/>
    <property type="molecule type" value="Genomic_DNA"/>
</dbReference>
<comment type="caution">
    <text evidence="1">The sequence shown here is derived from an EMBL/GenBank/DDBJ whole genome shotgun (WGS) entry which is preliminary data.</text>
</comment>
<organism evidence="1 2">
    <name type="scientific">Xylaria bambusicola</name>
    <dbReference type="NCBI Taxonomy" id="326684"/>
    <lineage>
        <taxon>Eukaryota</taxon>
        <taxon>Fungi</taxon>
        <taxon>Dikarya</taxon>
        <taxon>Ascomycota</taxon>
        <taxon>Pezizomycotina</taxon>
        <taxon>Sordariomycetes</taxon>
        <taxon>Xylariomycetidae</taxon>
        <taxon>Xylariales</taxon>
        <taxon>Xylariaceae</taxon>
        <taxon>Xylaria</taxon>
    </lineage>
</organism>
<protein>
    <submittedName>
        <fullName evidence="1">Uncharacterized protein</fullName>
    </submittedName>
</protein>
<dbReference type="AlphaFoldDB" id="A0AAN7UJ81"/>
<proteinExistence type="predicted"/>
<gene>
    <name evidence="1" type="ORF">RRF57_002791</name>
</gene>
<evidence type="ECO:0000313" key="2">
    <source>
        <dbReference type="Proteomes" id="UP001305414"/>
    </source>
</evidence>
<sequence length="87" mass="9857">MDNRDMPQFYKDDNTDQVFYGYLNTSFPRRNLSATLYNTSGQTFGDDGLPSLTLIRQWGISPALRGVILPKIPTTLRSFQALSLPEL</sequence>
<keyword evidence="2" id="KW-1185">Reference proteome</keyword>
<name>A0AAN7UJ81_9PEZI</name>